<evidence type="ECO:0000259" key="8">
    <source>
        <dbReference type="PROSITE" id="PS50950"/>
    </source>
</evidence>
<evidence type="ECO:0000313" key="10">
    <source>
        <dbReference type="Proteomes" id="UP001249851"/>
    </source>
</evidence>
<feature type="coiled-coil region" evidence="6">
    <location>
        <begin position="139"/>
        <end position="166"/>
    </location>
</feature>
<feature type="domain" description="THAP-type" evidence="8">
    <location>
        <begin position="1"/>
        <end position="78"/>
    </location>
</feature>
<keyword evidence="1" id="KW-0479">Metal-binding</keyword>
<evidence type="ECO:0000256" key="2">
    <source>
        <dbReference type="ARBA" id="ARBA00022771"/>
    </source>
</evidence>
<feature type="compositionally biased region" description="Polar residues" evidence="7">
    <location>
        <begin position="438"/>
        <end position="461"/>
    </location>
</feature>
<feature type="region of interest" description="Disordered" evidence="7">
    <location>
        <begin position="346"/>
        <end position="375"/>
    </location>
</feature>
<dbReference type="Pfam" id="PF05485">
    <property type="entry name" value="THAP"/>
    <property type="match status" value="1"/>
</dbReference>
<protein>
    <submittedName>
        <fullName evidence="9">THAP domain-containing protein 11</fullName>
    </submittedName>
</protein>
<keyword evidence="10" id="KW-1185">Reference proteome</keyword>
<dbReference type="EMBL" id="JARQWQ010000046">
    <property type="protein sequence ID" value="KAK2557961.1"/>
    <property type="molecule type" value="Genomic_DNA"/>
</dbReference>
<keyword evidence="2 5" id="KW-0863">Zinc-finger</keyword>
<dbReference type="AlphaFoldDB" id="A0AAD9QBQ7"/>
<reference evidence="9" key="2">
    <citation type="journal article" date="2023" name="Science">
        <title>Genomic signatures of disease resistance in endangered staghorn corals.</title>
        <authorList>
            <person name="Vollmer S.V."/>
            <person name="Selwyn J.D."/>
            <person name="Despard B.A."/>
            <person name="Roesel C.L."/>
        </authorList>
    </citation>
    <scope>NUCLEOTIDE SEQUENCE</scope>
    <source>
        <strain evidence="9">K2</strain>
    </source>
</reference>
<dbReference type="GO" id="GO:0008270">
    <property type="term" value="F:zinc ion binding"/>
    <property type="evidence" value="ECO:0007669"/>
    <property type="project" value="UniProtKB-KW"/>
</dbReference>
<dbReference type="SUPFAM" id="SSF57716">
    <property type="entry name" value="Glucocorticoid receptor-like (DNA-binding domain)"/>
    <property type="match status" value="1"/>
</dbReference>
<feature type="region of interest" description="Disordered" evidence="7">
    <location>
        <begin position="434"/>
        <end position="465"/>
    </location>
</feature>
<name>A0AAD9QBQ7_ACRCE</name>
<evidence type="ECO:0000256" key="3">
    <source>
        <dbReference type="ARBA" id="ARBA00022833"/>
    </source>
</evidence>
<dbReference type="SMART" id="SM00980">
    <property type="entry name" value="THAP"/>
    <property type="match status" value="1"/>
</dbReference>
<accession>A0AAD9QBQ7</accession>
<proteinExistence type="predicted"/>
<dbReference type="InterPro" id="IPR038441">
    <property type="entry name" value="THAP_Znf_sf"/>
</dbReference>
<dbReference type="InterPro" id="IPR006612">
    <property type="entry name" value="THAP_Znf"/>
</dbReference>
<dbReference type="Proteomes" id="UP001249851">
    <property type="component" value="Unassembled WGS sequence"/>
</dbReference>
<dbReference type="Gene3D" id="6.20.210.20">
    <property type="entry name" value="THAP domain"/>
    <property type="match status" value="1"/>
</dbReference>
<evidence type="ECO:0000256" key="5">
    <source>
        <dbReference type="PROSITE-ProRule" id="PRU00309"/>
    </source>
</evidence>
<evidence type="ECO:0000313" key="9">
    <source>
        <dbReference type="EMBL" id="KAK2557961.1"/>
    </source>
</evidence>
<keyword evidence="6" id="KW-0175">Coiled coil</keyword>
<dbReference type="GO" id="GO:0003677">
    <property type="term" value="F:DNA binding"/>
    <property type="evidence" value="ECO:0007669"/>
    <property type="project" value="UniProtKB-UniRule"/>
</dbReference>
<comment type="caution">
    <text evidence="9">The sequence shown here is derived from an EMBL/GenBank/DDBJ whole genome shotgun (WGS) entry which is preliminary data.</text>
</comment>
<evidence type="ECO:0000256" key="4">
    <source>
        <dbReference type="ARBA" id="ARBA00023125"/>
    </source>
</evidence>
<dbReference type="PROSITE" id="PS50950">
    <property type="entry name" value="ZF_THAP"/>
    <property type="match status" value="1"/>
</dbReference>
<evidence type="ECO:0000256" key="7">
    <source>
        <dbReference type="SAM" id="MobiDB-lite"/>
    </source>
</evidence>
<organism evidence="9 10">
    <name type="scientific">Acropora cervicornis</name>
    <name type="common">Staghorn coral</name>
    <dbReference type="NCBI Taxonomy" id="6130"/>
    <lineage>
        <taxon>Eukaryota</taxon>
        <taxon>Metazoa</taxon>
        <taxon>Cnidaria</taxon>
        <taxon>Anthozoa</taxon>
        <taxon>Hexacorallia</taxon>
        <taxon>Scleractinia</taxon>
        <taxon>Astrocoeniina</taxon>
        <taxon>Acroporidae</taxon>
        <taxon>Acropora</taxon>
    </lineage>
</organism>
<dbReference type="PANTHER" id="PTHR23080">
    <property type="entry name" value="THAP DOMAIN PROTEIN"/>
    <property type="match status" value="1"/>
</dbReference>
<gene>
    <name evidence="9" type="ORF">P5673_019523</name>
</gene>
<evidence type="ECO:0000256" key="1">
    <source>
        <dbReference type="ARBA" id="ARBA00022723"/>
    </source>
</evidence>
<reference evidence="9" key="1">
    <citation type="journal article" date="2023" name="G3 (Bethesda)">
        <title>Whole genome assembly and annotation of the endangered Caribbean coral Acropora cervicornis.</title>
        <authorList>
            <person name="Selwyn J.D."/>
            <person name="Vollmer S.V."/>
        </authorList>
    </citation>
    <scope>NUCLEOTIDE SEQUENCE</scope>
    <source>
        <strain evidence="9">K2</strain>
    </source>
</reference>
<evidence type="ECO:0000256" key="6">
    <source>
        <dbReference type="SAM" id="Coils"/>
    </source>
</evidence>
<feature type="compositionally biased region" description="Polar residues" evidence="7">
    <location>
        <begin position="353"/>
        <end position="369"/>
    </location>
</feature>
<sequence length="572" mass="63510">MGKNDFCCAYGCSNNRKRNSNLQFYRIPKELSRRKLWLRRIRRENFSPTDNTRICSEHFVGGAKSDDPEAEGYVPSIFSHSHSESKVSGRPKQPEPTVEDHKIWGICLPSDHCLKAHDYCRGQVDPQSLMVDKSIVDEMSALYQKVASLEEENNELRTRCLTLENIKEDNKKFQCFTGLPNYATFKALFEYLYSVALQKKRNWRGSEMESKSPTAGKRGINAKLTLEEEFFMVLTRLRCGLTLTELALRNNLYSRRNSGAKPASDFLISSDGNFCSEGDRDFVLNPKQPCPEDSCVGKEPLSTVTGKLQLRDTLVQNIVKCRKIQNSLYRLVLLKLQSHVTAVTRDHTDSNCKETSASTIEQSGANENITAGDPSLEDVTGSVHGASEVLTTESEVEGLNDSLVCPSEKNEEENAGYAASDVVGAELNIVPEVPTMESEINTSGESDVSKAANENSSSVQESEGDSVRFISKSSLCTSTQASSSVSSSGDVSSHKSQVSRLCRRAFLCDLKEPLDTLVRCTDIQRSLFHNLTIVSTTSSEEAVVISQRKKHSCLNNSKGEINGNYKASIFFK</sequence>
<keyword evidence="3" id="KW-0862">Zinc</keyword>
<keyword evidence="4 5" id="KW-0238">DNA-binding</keyword>